<keyword evidence="2" id="KW-0472">Membrane</keyword>
<feature type="compositionally biased region" description="Polar residues" evidence="1">
    <location>
        <begin position="852"/>
        <end position="861"/>
    </location>
</feature>
<protein>
    <recommendedName>
        <fullName evidence="3">Calcium channel YVC1-like C-terminal transmembrane domain-containing protein</fullName>
    </recommendedName>
</protein>
<dbReference type="EMBL" id="JANBOH010000608">
    <property type="protein sequence ID" value="KAJ1641824.1"/>
    <property type="molecule type" value="Genomic_DNA"/>
</dbReference>
<dbReference type="InterPro" id="IPR052971">
    <property type="entry name" value="TRP_calcium_channel"/>
</dbReference>
<comment type="caution">
    <text evidence="4">The sequence shown here is derived from an EMBL/GenBank/DDBJ whole genome shotgun (WGS) entry which is preliminary data.</text>
</comment>
<gene>
    <name evidence="4" type="ORF">LPJ64_006259</name>
</gene>
<sequence length="940" mass="104401">MEDYYAHAQQSATALRIHMNNSAAESSRAAGCNILFDLYGSTGNENPHHIPDCHRLQSSNTDELLAFDDDSNSNSNSNSTKTDDHNPVSAYFEIVTIRRLLLEHVGVVLGPGQLNSPDVQLNLIAPLWQAVRSRCGVCIRDAMRNSDYRARVDAKKHGSSGSFSELDGGPLPSAAILYAALANRDYFLVLAGAGQSQADLHESRAEVAEAISILCTKALHKLGGQTLSNALCAKFTPLDIDGFLAQTQAQVQQADADIDAGTDTDAVVHGDRHMSLLSPDERVRVYRLGKAGSVSKGTESPHSKVANNHTAKEYLSGGTRVLVERTLEVAIRSEAKKFTALKPVAEVVQLLWNGSLHWKGFSCVSLPSTLSSGALLLKQTTADVSSSSMQSNAECLPLVQKSSDSALNEYGLPFRDDSCWPRWVCLMERWLASALEPLRIPMVENTLIMIHAFFFLTLYTIVSFHRQSSLNIEEVILHICALAYIADEIRQCMENGLVVYLKSVWNILDVTIYGIFAAFFCLRVRSLYTGLSEDHDKAFDVLAINASMLWPRLFAVLDQFEFCGTVIIQVRRVISGTSLFFALLVVLTAGFFQSFFALSQRHNELGAKSIWGLMARIFFGSALVGWDQADLFGPYVGYLVMSMYITVSMLILYNILIGVINQCMVEISQNSAQEFRFAYTMRVVEYVSAKQTYPCVPPLNILQMLVFWPLRKTTALSQRAFALFRSTVLLIAYAPHLLLYSVYKSISLWWQAKSGSHSKSLKMECHLAEKELAWIKIRKDEIDEFAYSAGSNECDLSSEENEEQQQRHQDGYAKCLSPQMIERNVSSTATMQPFNKSSSSNNNNSGGDHAQHSNNNKTNASRWAALTSAWKRKTRESNSPHNTAAALLSPKIIQLEKSTDATEYIAQTNQRVLLIEQQVGEVNKRLDSIARLLQPVTKDI</sequence>
<dbReference type="Pfam" id="PF23317">
    <property type="entry name" value="YVC1_C"/>
    <property type="match status" value="1"/>
</dbReference>
<evidence type="ECO:0000313" key="4">
    <source>
        <dbReference type="EMBL" id="KAJ1641824.1"/>
    </source>
</evidence>
<feature type="transmembrane region" description="Helical" evidence="2">
    <location>
        <begin position="610"/>
        <end position="629"/>
    </location>
</feature>
<feature type="compositionally biased region" description="Low complexity" evidence="1">
    <location>
        <begin position="835"/>
        <end position="845"/>
    </location>
</feature>
<evidence type="ECO:0000256" key="2">
    <source>
        <dbReference type="SAM" id="Phobius"/>
    </source>
</evidence>
<proteinExistence type="predicted"/>
<accession>A0A9W8CFL6</accession>
<keyword evidence="2" id="KW-0812">Transmembrane</keyword>
<keyword evidence="5" id="KW-1185">Reference proteome</keyword>
<dbReference type="PANTHER" id="PTHR35859">
    <property type="entry name" value="NONSELECTIVE CATION CHANNEL PROTEIN"/>
    <property type="match status" value="1"/>
</dbReference>
<evidence type="ECO:0000259" key="3">
    <source>
        <dbReference type="Pfam" id="PF23317"/>
    </source>
</evidence>
<feature type="transmembrane region" description="Helical" evidence="2">
    <location>
        <begin position="635"/>
        <end position="660"/>
    </location>
</feature>
<feature type="transmembrane region" description="Helical" evidence="2">
    <location>
        <begin position="446"/>
        <end position="464"/>
    </location>
</feature>
<feature type="transmembrane region" description="Helical" evidence="2">
    <location>
        <begin position="720"/>
        <end position="743"/>
    </location>
</feature>
<dbReference type="Proteomes" id="UP001145021">
    <property type="component" value="Unassembled WGS sequence"/>
</dbReference>
<dbReference type="AlphaFoldDB" id="A0A9W8CFL6"/>
<feature type="region of interest" description="Disordered" evidence="1">
    <location>
        <begin position="831"/>
        <end position="861"/>
    </location>
</feature>
<feature type="transmembrane region" description="Helical" evidence="2">
    <location>
        <begin position="579"/>
        <end position="598"/>
    </location>
</feature>
<name>A0A9W8CFL6_9FUNG</name>
<keyword evidence="2" id="KW-1133">Transmembrane helix</keyword>
<evidence type="ECO:0000313" key="5">
    <source>
        <dbReference type="Proteomes" id="UP001145021"/>
    </source>
</evidence>
<dbReference type="InterPro" id="IPR056336">
    <property type="entry name" value="YVC1_C"/>
</dbReference>
<feature type="domain" description="Calcium channel YVC1-like C-terminal transmembrane" evidence="3">
    <location>
        <begin position="455"/>
        <end position="745"/>
    </location>
</feature>
<reference evidence="4" key="1">
    <citation type="submission" date="2022-07" db="EMBL/GenBank/DDBJ databases">
        <title>Phylogenomic reconstructions and comparative analyses of Kickxellomycotina fungi.</title>
        <authorList>
            <person name="Reynolds N.K."/>
            <person name="Stajich J.E."/>
            <person name="Barry K."/>
            <person name="Grigoriev I.V."/>
            <person name="Crous P."/>
            <person name="Smith M.E."/>
        </authorList>
    </citation>
    <scope>NUCLEOTIDE SEQUENCE</scope>
    <source>
        <strain evidence="4">NBRC 105413</strain>
    </source>
</reference>
<dbReference type="PANTHER" id="PTHR35859:SF4">
    <property type="entry name" value="MEMBRANE CHANNEL PROTEIN, PUTATIVE (AFU_ORTHOLOGUE AFUA_6G11300)-RELATED"/>
    <property type="match status" value="1"/>
</dbReference>
<evidence type="ECO:0000256" key="1">
    <source>
        <dbReference type="SAM" id="MobiDB-lite"/>
    </source>
</evidence>
<organism evidence="4 5">
    <name type="scientific">Coemansia asiatica</name>
    <dbReference type="NCBI Taxonomy" id="1052880"/>
    <lineage>
        <taxon>Eukaryota</taxon>
        <taxon>Fungi</taxon>
        <taxon>Fungi incertae sedis</taxon>
        <taxon>Zoopagomycota</taxon>
        <taxon>Kickxellomycotina</taxon>
        <taxon>Kickxellomycetes</taxon>
        <taxon>Kickxellales</taxon>
        <taxon>Kickxellaceae</taxon>
        <taxon>Coemansia</taxon>
    </lineage>
</organism>
<feature type="region of interest" description="Disordered" evidence="1">
    <location>
        <begin position="65"/>
        <end position="84"/>
    </location>
</feature>